<accession>A0ABR2M3J3</accession>
<dbReference type="EMBL" id="JBBWWR010000013">
    <property type="protein sequence ID" value="KAK8956414.1"/>
    <property type="molecule type" value="Genomic_DNA"/>
</dbReference>
<dbReference type="SUPFAM" id="SSF51197">
    <property type="entry name" value="Clavaminate synthase-like"/>
    <property type="match status" value="1"/>
</dbReference>
<comment type="caution">
    <text evidence="5">The sequence shown here is derived from an EMBL/GenBank/DDBJ whole genome shotgun (WGS) entry which is preliminary data.</text>
</comment>
<dbReference type="PANTHER" id="PTHR12549">
    <property type="entry name" value="JMJC DOMAIN-CONTAINING HISTONE DEMETHYLATION PROTEIN"/>
    <property type="match status" value="1"/>
</dbReference>
<keyword evidence="6" id="KW-1185">Reference proteome</keyword>
<keyword evidence="4" id="KW-0539">Nucleus</keyword>
<evidence type="ECO:0000313" key="6">
    <source>
        <dbReference type="Proteomes" id="UP001412067"/>
    </source>
</evidence>
<comment type="subcellular location">
    <subcellularLocation>
        <location evidence="1">Nucleus</location>
    </subcellularLocation>
</comment>
<keyword evidence="3" id="KW-0479">Metal-binding</keyword>
<reference evidence="5 6" key="1">
    <citation type="journal article" date="2022" name="Nat. Plants">
        <title>Genomes of leafy and leafless Platanthera orchids illuminate the evolution of mycoheterotrophy.</title>
        <authorList>
            <person name="Li M.H."/>
            <person name="Liu K.W."/>
            <person name="Li Z."/>
            <person name="Lu H.C."/>
            <person name="Ye Q.L."/>
            <person name="Zhang D."/>
            <person name="Wang J.Y."/>
            <person name="Li Y.F."/>
            <person name="Zhong Z.M."/>
            <person name="Liu X."/>
            <person name="Yu X."/>
            <person name="Liu D.K."/>
            <person name="Tu X.D."/>
            <person name="Liu B."/>
            <person name="Hao Y."/>
            <person name="Liao X.Y."/>
            <person name="Jiang Y.T."/>
            <person name="Sun W.H."/>
            <person name="Chen J."/>
            <person name="Chen Y.Q."/>
            <person name="Ai Y."/>
            <person name="Zhai J.W."/>
            <person name="Wu S.S."/>
            <person name="Zhou Z."/>
            <person name="Hsiao Y.Y."/>
            <person name="Wu W.L."/>
            <person name="Chen Y.Y."/>
            <person name="Lin Y.F."/>
            <person name="Hsu J.L."/>
            <person name="Li C.Y."/>
            <person name="Wang Z.W."/>
            <person name="Zhao X."/>
            <person name="Zhong W.Y."/>
            <person name="Ma X.K."/>
            <person name="Ma L."/>
            <person name="Huang J."/>
            <person name="Chen G.Z."/>
            <person name="Huang M.Z."/>
            <person name="Huang L."/>
            <person name="Peng D.H."/>
            <person name="Luo Y.B."/>
            <person name="Zou S.Q."/>
            <person name="Chen S.P."/>
            <person name="Lan S."/>
            <person name="Tsai W.C."/>
            <person name="Van de Peer Y."/>
            <person name="Liu Z.J."/>
        </authorList>
    </citation>
    <scope>NUCLEOTIDE SEQUENCE [LARGE SCALE GENOMIC DNA]</scope>
    <source>
        <strain evidence="5">Lor288</strain>
    </source>
</reference>
<evidence type="ECO:0000256" key="3">
    <source>
        <dbReference type="ARBA" id="ARBA00022723"/>
    </source>
</evidence>
<gene>
    <name evidence="5" type="ORF">KSP40_PGU006345</name>
</gene>
<comment type="similarity">
    <text evidence="2">Belongs to the JARID1 histone demethylase family.</text>
</comment>
<protein>
    <recommendedName>
        <fullName evidence="7">JmjC domain-containing protein</fullName>
    </recommendedName>
</protein>
<proteinExistence type="inferred from homology"/>
<evidence type="ECO:0000256" key="1">
    <source>
        <dbReference type="ARBA" id="ARBA00004123"/>
    </source>
</evidence>
<dbReference type="PANTHER" id="PTHR12549:SF11">
    <property type="entry name" value="LYSINE-SPECIFIC DEMETHYLASE JMJ25"/>
    <property type="match status" value="1"/>
</dbReference>
<sequence length="92" mass="10865">MRCSKEEKEWKTCHRRSRGIWYRTMDICSRIGKAVLIPAGCPHQLRNFISCTEVALDFDSPENVKECMRLTEDFRVLPKNHRAKEDKLELIV</sequence>
<name>A0ABR2M3J3_9ASPA</name>
<dbReference type="Proteomes" id="UP001412067">
    <property type="component" value="Unassembled WGS sequence"/>
</dbReference>
<organism evidence="5 6">
    <name type="scientific">Platanthera guangdongensis</name>
    <dbReference type="NCBI Taxonomy" id="2320717"/>
    <lineage>
        <taxon>Eukaryota</taxon>
        <taxon>Viridiplantae</taxon>
        <taxon>Streptophyta</taxon>
        <taxon>Embryophyta</taxon>
        <taxon>Tracheophyta</taxon>
        <taxon>Spermatophyta</taxon>
        <taxon>Magnoliopsida</taxon>
        <taxon>Liliopsida</taxon>
        <taxon>Asparagales</taxon>
        <taxon>Orchidaceae</taxon>
        <taxon>Orchidoideae</taxon>
        <taxon>Orchideae</taxon>
        <taxon>Orchidinae</taxon>
        <taxon>Platanthera</taxon>
    </lineage>
</organism>
<dbReference type="InterPro" id="IPR045109">
    <property type="entry name" value="LSDs-like"/>
</dbReference>
<evidence type="ECO:0000256" key="2">
    <source>
        <dbReference type="ARBA" id="ARBA00006801"/>
    </source>
</evidence>
<dbReference type="Gene3D" id="2.60.120.650">
    <property type="entry name" value="Cupin"/>
    <property type="match status" value="1"/>
</dbReference>
<evidence type="ECO:0000256" key="4">
    <source>
        <dbReference type="ARBA" id="ARBA00023242"/>
    </source>
</evidence>
<evidence type="ECO:0000313" key="5">
    <source>
        <dbReference type="EMBL" id="KAK8956414.1"/>
    </source>
</evidence>
<evidence type="ECO:0008006" key="7">
    <source>
        <dbReference type="Google" id="ProtNLM"/>
    </source>
</evidence>